<evidence type="ECO:0000256" key="1">
    <source>
        <dbReference type="ARBA" id="ARBA00023054"/>
    </source>
</evidence>
<dbReference type="GeneID" id="24133211"/>
<dbReference type="InterPro" id="IPR043597">
    <property type="entry name" value="TPH_dom"/>
</dbReference>
<keyword evidence="4" id="KW-1185">Reference proteome</keyword>
<dbReference type="STRING" id="695850.A0A067C282"/>
<keyword evidence="1" id="KW-0175">Coiled coil</keyword>
<dbReference type="VEuPathDB" id="FungiDB:SPRG_11142"/>
<organism evidence="3 4">
    <name type="scientific">Saprolegnia parasitica (strain CBS 223.65)</name>
    <dbReference type="NCBI Taxonomy" id="695850"/>
    <lineage>
        <taxon>Eukaryota</taxon>
        <taxon>Sar</taxon>
        <taxon>Stramenopiles</taxon>
        <taxon>Oomycota</taxon>
        <taxon>Saprolegniomycetes</taxon>
        <taxon>Saprolegniales</taxon>
        <taxon>Saprolegniaceae</taxon>
        <taxon>Saprolegnia</taxon>
    </lineage>
</organism>
<feature type="domain" description="Trichohyalin-plectin-homology" evidence="2">
    <location>
        <begin position="2"/>
        <end position="102"/>
    </location>
</feature>
<sequence>MHRQRSKVQEALQQKQEYENIITQVDWQKKQFQDKEAADATKRSSHRIALQKQIEDKQKLVKDKFVRVQLEGKALKQEYADELAKLERIRIEEVAELEEAGVNPSYLSEMKALDIAKARDR</sequence>
<dbReference type="KEGG" id="spar:SPRG_11142"/>
<dbReference type="OrthoDB" id="1902038at2759"/>
<name>A0A067C282_SAPPC</name>
<protein>
    <recommendedName>
        <fullName evidence="2">Trichohyalin-plectin-homology domain-containing protein</fullName>
    </recommendedName>
</protein>
<gene>
    <name evidence="3" type="ORF">SPRG_11142</name>
</gene>
<accession>A0A067C282</accession>
<dbReference type="AlphaFoldDB" id="A0A067C282"/>
<dbReference type="EMBL" id="KK583256">
    <property type="protein sequence ID" value="KDO23210.1"/>
    <property type="molecule type" value="Genomic_DNA"/>
</dbReference>
<evidence type="ECO:0000259" key="2">
    <source>
        <dbReference type="Pfam" id="PF13868"/>
    </source>
</evidence>
<dbReference type="Proteomes" id="UP000030745">
    <property type="component" value="Unassembled WGS sequence"/>
</dbReference>
<proteinExistence type="predicted"/>
<dbReference type="Pfam" id="PF13868">
    <property type="entry name" value="TPH"/>
    <property type="match status" value="1"/>
</dbReference>
<evidence type="ECO:0000313" key="3">
    <source>
        <dbReference type="EMBL" id="KDO23210.1"/>
    </source>
</evidence>
<evidence type="ECO:0000313" key="4">
    <source>
        <dbReference type="Proteomes" id="UP000030745"/>
    </source>
</evidence>
<dbReference type="RefSeq" id="XP_012206010.1">
    <property type="nucleotide sequence ID" value="XM_012350620.1"/>
</dbReference>
<reference evidence="3 4" key="1">
    <citation type="journal article" date="2013" name="PLoS Genet.">
        <title>Distinctive expansion of potential virulence genes in the genome of the oomycete fish pathogen Saprolegnia parasitica.</title>
        <authorList>
            <person name="Jiang R.H."/>
            <person name="de Bruijn I."/>
            <person name="Haas B.J."/>
            <person name="Belmonte R."/>
            <person name="Lobach L."/>
            <person name="Christie J."/>
            <person name="van den Ackerveken G."/>
            <person name="Bottin A."/>
            <person name="Bulone V."/>
            <person name="Diaz-Moreno S.M."/>
            <person name="Dumas B."/>
            <person name="Fan L."/>
            <person name="Gaulin E."/>
            <person name="Govers F."/>
            <person name="Grenville-Briggs L.J."/>
            <person name="Horner N.R."/>
            <person name="Levin J.Z."/>
            <person name="Mammella M."/>
            <person name="Meijer H.J."/>
            <person name="Morris P."/>
            <person name="Nusbaum C."/>
            <person name="Oome S."/>
            <person name="Phillips A.J."/>
            <person name="van Rooyen D."/>
            <person name="Rzeszutek E."/>
            <person name="Saraiva M."/>
            <person name="Secombes C.J."/>
            <person name="Seidl M.F."/>
            <person name="Snel B."/>
            <person name="Stassen J.H."/>
            <person name="Sykes S."/>
            <person name="Tripathy S."/>
            <person name="van den Berg H."/>
            <person name="Vega-Arreguin J.C."/>
            <person name="Wawra S."/>
            <person name="Young S.K."/>
            <person name="Zeng Q."/>
            <person name="Dieguez-Uribeondo J."/>
            <person name="Russ C."/>
            <person name="Tyler B.M."/>
            <person name="van West P."/>
        </authorList>
    </citation>
    <scope>NUCLEOTIDE SEQUENCE [LARGE SCALE GENOMIC DNA]</scope>
    <source>
        <strain evidence="3 4">CBS 223.65</strain>
    </source>
</reference>